<evidence type="ECO:0000313" key="2">
    <source>
        <dbReference type="Proteomes" id="UP001482620"/>
    </source>
</evidence>
<dbReference type="Proteomes" id="UP001482620">
    <property type="component" value="Unassembled WGS sequence"/>
</dbReference>
<gene>
    <name evidence="1" type="ORF">ILYODFUR_022927</name>
</gene>
<reference evidence="1 2" key="1">
    <citation type="submission" date="2021-06" db="EMBL/GenBank/DDBJ databases">
        <authorList>
            <person name="Palmer J.M."/>
        </authorList>
    </citation>
    <scope>NUCLEOTIDE SEQUENCE [LARGE SCALE GENOMIC DNA]</scope>
    <source>
        <strain evidence="2">if_2019</strain>
        <tissue evidence="1">Muscle</tissue>
    </source>
</reference>
<organism evidence="1 2">
    <name type="scientific">Ilyodon furcidens</name>
    <name type="common">goldbreast splitfin</name>
    <dbReference type="NCBI Taxonomy" id="33524"/>
    <lineage>
        <taxon>Eukaryota</taxon>
        <taxon>Metazoa</taxon>
        <taxon>Chordata</taxon>
        <taxon>Craniata</taxon>
        <taxon>Vertebrata</taxon>
        <taxon>Euteleostomi</taxon>
        <taxon>Actinopterygii</taxon>
        <taxon>Neopterygii</taxon>
        <taxon>Teleostei</taxon>
        <taxon>Neoteleostei</taxon>
        <taxon>Acanthomorphata</taxon>
        <taxon>Ovalentaria</taxon>
        <taxon>Atherinomorphae</taxon>
        <taxon>Cyprinodontiformes</taxon>
        <taxon>Goodeidae</taxon>
        <taxon>Ilyodon</taxon>
    </lineage>
</organism>
<evidence type="ECO:0000313" key="1">
    <source>
        <dbReference type="EMBL" id="MEQ2252555.1"/>
    </source>
</evidence>
<sequence length="123" mass="13824">MKRTLPKTTLFSNGSFEPMTEDCQTLSPMGSFDVPCLTVNDNSIGYREEEGGFSLVSGFEGLGKENKDAGIVILLRKVCFLGRVWITLHTEGRRCLSDYMTDFLLEMRREGSSRNYKTGVLKP</sequence>
<comment type="caution">
    <text evidence="1">The sequence shown here is derived from an EMBL/GenBank/DDBJ whole genome shotgun (WGS) entry which is preliminary data.</text>
</comment>
<accession>A0ABV0V5D9</accession>
<dbReference type="EMBL" id="JAHRIQ010095254">
    <property type="protein sequence ID" value="MEQ2252555.1"/>
    <property type="molecule type" value="Genomic_DNA"/>
</dbReference>
<keyword evidence="2" id="KW-1185">Reference proteome</keyword>
<protein>
    <submittedName>
        <fullName evidence="1">Uncharacterized protein</fullName>
    </submittedName>
</protein>
<proteinExistence type="predicted"/>
<name>A0ABV0V5D9_9TELE</name>